<evidence type="ECO:0000313" key="5">
    <source>
        <dbReference type="Proteomes" id="UP000199093"/>
    </source>
</evidence>
<dbReference type="InterPro" id="IPR016181">
    <property type="entry name" value="Acyl_CoA_acyltransferase"/>
</dbReference>
<keyword evidence="5" id="KW-1185">Reference proteome</keyword>
<evidence type="ECO:0000256" key="1">
    <source>
        <dbReference type="ARBA" id="ARBA00022679"/>
    </source>
</evidence>
<dbReference type="PROSITE" id="PS51186">
    <property type="entry name" value="GNAT"/>
    <property type="match status" value="1"/>
</dbReference>
<keyword evidence="2 4" id="KW-0012">Acyltransferase</keyword>
<name>A0A1G8NI50_9RHOB</name>
<dbReference type="GO" id="GO:0016747">
    <property type="term" value="F:acyltransferase activity, transferring groups other than amino-acyl groups"/>
    <property type="evidence" value="ECO:0007669"/>
    <property type="project" value="InterPro"/>
</dbReference>
<dbReference type="Gene3D" id="3.40.630.30">
    <property type="match status" value="1"/>
</dbReference>
<dbReference type="AlphaFoldDB" id="A0A1G8NI50"/>
<evidence type="ECO:0000256" key="2">
    <source>
        <dbReference type="ARBA" id="ARBA00023315"/>
    </source>
</evidence>
<dbReference type="InterPro" id="IPR050832">
    <property type="entry name" value="Bact_Acetyltransf"/>
</dbReference>
<organism evidence="4 5">
    <name type="scientific">Salipiger marinus</name>
    <dbReference type="NCBI Taxonomy" id="555512"/>
    <lineage>
        <taxon>Bacteria</taxon>
        <taxon>Pseudomonadati</taxon>
        <taxon>Pseudomonadota</taxon>
        <taxon>Alphaproteobacteria</taxon>
        <taxon>Rhodobacterales</taxon>
        <taxon>Roseobacteraceae</taxon>
        <taxon>Salipiger</taxon>
    </lineage>
</organism>
<gene>
    <name evidence="4" type="ORF">SAMN04487993_101083</name>
</gene>
<dbReference type="STRING" id="555512.SAMN04487993_101083"/>
<dbReference type="RefSeq" id="WP_089847595.1">
    <property type="nucleotide sequence ID" value="NZ_FNEJ01000010.1"/>
</dbReference>
<keyword evidence="1 4" id="KW-0808">Transferase</keyword>
<dbReference type="PANTHER" id="PTHR43877">
    <property type="entry name" value="AMINOALKYLPHOSPHONATE N-ACETYLTRANSFERASE-RELATED-RELATED"/>
    <property type="match status" value="1"/>
</dbReference>
<dbReference type="InterPro" id="IPR000182">
    <property type="entry name" value="GNAT_dom"/>
</dbReference>
<dbReference type="Pfam" id="PF00583">
    <property type="entry name" value="Acetyltransf_1"/>
    <property type="match status" value="1"/>
</dbReference>
<dbReference type="SUPFAM" id="SSF55729">
    <property type="entry name" value="Acyl-CoA N-acyltransferases (Nat)"/>
    <property type="match status" value="1"/>
</dbReference>
<evidence type="ECO:0000313" key="4">
    <source>
        <dbReference type="EMBL" id="SDI79971.1"/>
    </source>
</evidence>
<proteinExistence type="predicted"/>
<dbReference type="EMBL" id="FNEJ01000010">
    <property type="protein sequence ID" value="SDI79971.1"/>
    <property type="molecule type" value="Genomic_DNA"/>
</dbReference>
<dbReference type="Proteomes" id="UP000199093">
    <property type="component" value="Unassembled WGS sequence"/>
</dbReference>
<reference evidence="5" key="1">
    <citation type="submission" date="2016-10" db="EMBL/GenBank/DDBJ databases">
        <authorList>
            <person name="Varghese N."/>
            <person name="Submissions S."/>
        </authorList>
    </citation>
    <scope>NUCLEOTIDE SEQUENCE [LARGE SCALE GENOMIC DNA]</scope>
    <source>
        <strain evidence="5">DSM 26424</strain>
    </source>
</reference>
<feature type="domain" description="N-acetyltransferase" evidence="3">
    <location>
        <begin position="4"/>
        <end position="161"/>
    </location>
</feature>
<sequence length="161" mass="17629">MTPLSVRRAGPLDARPMAELLNAVIALGGTTAMTSPASADTLRDWMARPRAIWHLAEDPEGEVLGFQWVDPHPTLGADVAQISSFARPGRTGLGIGSVLFEATKPACRAEGYVWINAEIRADNSGGLIYYQSRGFEDWGRLENYRLATGQLVDKVLKRYDL</sequence>
<evidence type="ECO:0000259" key="3">
    <source>
        <dbReference type="PROSITE" id="PS51186"/>
    </source>
</evidence>
<dbReference type="OrthoDB" id="5997585at2"/>
<accession>A0A1G8NI50</accession>
<protein>
    <submittedName>
        <fullName evidence="4">L-amino acid N-acyltransferase YncA</fullName>
    </submittedName>
</protein>